<feature type="transmembrane region" description="Helical" evidence="20">
    <location>
        <begin position="164"/>
        <end position="185"/>
    </location>
</feature>
<feature type="transmembrane region" description="Helical" evidence="20">
    <location>
        <begin position="120"/>
        <end position="144"/>
    </location>
</feature>
<keyword evidence="10 18" id="KW-1015">Disulfide bond</keyword>
<keyword evidence="2" id="KW-1003">Cell membrane</keyword>
<protein>
    <recommendedName>
        <fullName evidence="15">Proteinase-activated receptor 4</fullName>
    </recommendedName>
    <alternativeName>
        <fullName evidence="17">Coagulation factor II receptor-like 3</fullName>
    </alternativeName>
    <alternativeName>
        <fullName evidence="16">Thrombin receptor-like 3</fullName>
    </alternativeName>
</protein>
<feature type="transmembrane region" description="Helical" evidence="20">
    <location>
        <begin position="80"/>
        <end position="108"/>
    </location>
</feature>
<dbReference type="GO" id="GO:0030168">
    <property type="term" value="P:platelet activation"/>
    <property type="evidence" value="ECO:0007669"/>
    <property type="project" value="UniProtKB-ARBA"/>
</dbReference>
<organism evidence="23 24">
    <name type="scientific">Pelobates cultripes</name>
    <name type="common">Western spadefoot toad</name>
    <dbReference type="NCBI Taxonomy" id="61616"/>
    <lineage>
        <taxon>Eukaryota</taxon>
        <taxon>Metazoa</taxon>
        <taxon>Chordata</taxon>
        <taxon>Craniata</taxon>
        <taxon>Vertebrata</taxon>
        <taxon>Euteleostomi</taxon>
        <taxon>Amphibia</taxon>
        <taxon>Batrachia</taxon>
        <taxon>Anura</taxon>
        <taxon>Pelobatoidea</taxon>
        <taxon>Pelobatidae</taxon>
        <taxon>Pelobates</taxon>
    </lineage>
</organism>
<evidence type="ECO:0000256" key="17">
    <source>
        <dbReference type="ARBA" id="ARBA00082892"/>
    </source>
</evidence>
<keyword evidence="9 20" id="KW-0472">Membrane</keyword>
<evidence type="ECO:0000256" key="16">
    <source>
        <dbReference type="ARBA" id="ARBA00080351"/>
    </source>
</evidence>
<dbReference type="Pfam" id="PF00001">
    <property type="entry name" value="7tm_1"/>
    <property type="match status" value="1"/>
</dbReference>
<keyword evidence="12" id="KW-0325">Glycoprotein</keyword>
<evidence type="ECO:0000313" key="23">
    <source>
        <dbReference type="EMBL" id="CAH2293297.1"/>
    </source>
</evidence>
<keyword evidence="4" id="KW-0356">Hemostasis</keyword>
<dbReference type="InterPro" id="IPR003912">
    <property type="entry name" value="Protea_act_rcpt"/>
</dbReference>
<evidence type="ECO:0000256" key="10">
    <source>
        <dbReference type="ARBA" id="ARBA00023157"/>
    </source>
</evidence>
<evidence type="ECO:0000256" key="3">
    <source>
        <dbReference type="ARBA" id="ARBA00022692"/>
    </source>
</evidence>
<comment type="subcellular location">
    <subcellularLocation>
        <location evidence="1">Cell membrane</location>
        <topology evidence="1">Multi-pass membrane protein</topology>
    </subcellularLocation>
</comment>
<sequence>MMGSPHYMLAIYNFVLFLTLLGNSLSASDYDEYSNEDQSNETEASENILCPRSIPGDIVFMENQTLLAISSSSREHLRSFITVMIIPSIYTIVFLVGLPSNALALWILATKVKRMTSTIFLMNLAAADLLLILVLPFKISYYFLGNNWIFGEVMCRSLTTFFYGNMYCSILLLMSISVDRYLAVVHPFFSRTFRSKTFAIGMCFTSWIIAILSTLPLATIRQSYPLAQTKLTVCHDVLPRQEQAEYLFYYFMCLIVMGFLLPLCIIVFCYASVIHALILSGDKYAYAVKLSALVLIIVIVFLTPSNLVLLLHYSEHCLHSYGDLYAVYMVCLAISSINSCVDPFVYYYVSEEFREKVIHQFRKSPRRSVTSLKTTKEVLPTSYSTSHTHSHSVL</sequence>
<evidence type="ECO:0000256" key="2">
    <source>
        <dbReference type="ARBA" id="ARBA00022475"/>
    </source>
</evidence>
<keyword evidence="5 21" id="KW-0732">Signal</keyword>
<dbReference type="AlphaFoldDB" id="A0AAD1W8Z3"/>
<evidence type="ECO:0000256" key="5">
    <source>
        <dbReference type="ARBA" id="ARBA00022729"/>
    </source>
</evidence>
<comment type="similarity">
    <text evidence="19">Belongs to the G-protein coupled receptor 1 family.</text>
</comment>
<accession>A0AAD1W8Z3</accession>
<evidence type="ECO:0000256" key="14">
    <source>
        <dbReference type="ARBA" id="ARBA00053164"/>
    </source>
</evidence>
<evidence type="ECO:0000256" key="7">
    <source>
        <dbReference type="ARBA" id="ARBA00023040"/>
    </source>
</evidence>
<dbReference type="GO" id="GO:0035025">
    <property type="term" value="P:positive regulation of Rho protein signal transduction"/>
    <property type="evidence" value="ECO:0007669"/>
    <property type="project" value="TreeGrafter"/>
</dbReference>
<reference evidence="23" key="1">
    <citation type="submission" date="2022-03" db="EMBL/GenBank/DDBJ databases">
        <authorList>
            <person name="Alioto T."/>
            <person name="Alioto T."/>
            <person name="Gomez Garrido J."/>
        </authorList>
    </citation>
    <scope>NUCLEOTIDE SEQUENCE</scope>
</reference>
<feature type="transmembrane region" description="Helical" evidence="20">
    <location>
        <begin position="197"/>
        <end position="218"/>
    </location>
</feature>
<evidence type="ECO:0000256" key="19">
    <source>
        <dbReference type="RuleBase" id="RU000688"/>
    </source>
</evidence>
<dbReference type="PROSITE" id="PS00237">
    <property type="entry name" value="G_PROTEIN_RECEP_F1_1"/>
    <property type="match status" value="1"/>
</dbReference>
<dbReference type="InterPro" id="IPR000276">
    <property type="entry name" value="GPCR_Rhodpsn"/>
</dbReference>
<dbReference type="FunFam" id="1.20.1070.10:FF:000230">
    <property type="entry name" value="F2R-like thrombin or trypsin receptor 3"/>
    <property type="match status" value="1"/>
</dbReference>
<keyword evidence="24" id="KW-1185">Reference proteome</keyword>
<evidence type="ECO:0000256" key="9">
    <source>
        <dbReference type="ARBA" id="ARBA00023136"/>
    </source>
</evidence>
<dbReference type="GO" id="GO:0005886">
    <property type="term" value="C:plasma membrane"/>
    <property type="evidence" value="ECO:0007669"/>
    <property type="project" value="UniProtKB-SubCell"/>
</dbReference>
<evidence type="ECO:0000256" key="20">
    <source>
        <dbReference type="SAM" id="Phobius"/>
    </source>
</evidence>
<evidence type="ECO:0000256" key="8">
    <source>
        <dbReference type="ARBA" id="ARBA00023084"/>
    </source>
</evidence>
<dbReference type="EMBL" id="OW240916">
    <property type="protein sequence ID" value="CAH2293297.1"/>
    <property type="molecule type" value="Genomic_DNA"/>
</dbReference>
<keyword evidence="11 19" id="KW-0675">Receptor</keyword>
<dbReference type="PRINTS" id="PR01430">
    <property type="entry name" value="PROTEASEAR4"/>
</dbReference>
<evidence type="ECO:0000256" key="15">
    <source>
        <dbReference type="ARBA" id="ARBA00073808"/>
    </source>
</evidence>
<dbReference type="CDD" id="cd15372">
    <property type="entry name" value="7tmA_PAR4"/>
    <property type="match status" value="1"/>
</dbReference>
<dbReference type="Proteomes" id="UP001295444">
    <property type="component" value="Chromosome 05"/>
</dbReference>
<dbReference type="Gene3D" id="1.20.1070.10">
    <property type="entry name" value="Rhodopsin 7-helix transmembrane proteins"/>
    <property type="match status" value="1"/>
</dbReference>
<keyword evidence="13 19" id="KW-0807">Transducer</keyword>
<dbReference type="SUPFAM" id="SSF81321">
    <property type="entry name" value="Family A G protein-coupled receptor-like"/>
    <property type="match status" value="1"/>
</dbReference>
<evidence type="ECO:0000256" key="11">
    <source>
        <dbReference type="ARBA" id="ARBA00023170"/>
    </source>
</evidence>
<evidence type="ECO:0000313" key="24">
    <source>
        <dbReference type="Proteomes" id="UP001295444"/>
    </source>
</evidence>
<evidence type="ECO:0000256" key="13">
    <source>
        <dbReference type="ARBA" id="ARBA00023224"/>
    </source>
</evidence>
<gene>
    <name evidence="23" type="ORF">PECUL_23A049772</name>
</gene>
<name>A0AAD1W8Z3_PELCU</name>
<keyword evidence="6 20" id="KW-1133">Transmembrane helix</keyword>
<evidence type="ECO:0000256" key="18">
    <source>
        <dbReference type="PIRSR" id="PIRSR603912-52"/>
    </source>
</evidence>
<dbReference type="InterPro" id="IPR017452">
    <property type="entry name" value="GPCR_Rhodpsn_7TM"/>
</dbReference>
<keyword evidence="7 19" id="KW-0297">G-protein coupled receptor</keyword>
<feature type="chain" id="PRO_5042042367" description="Proteinase-activated receptor 4" evidence="21">
    <location>
        <begin position="27"/>
        <end position="394"/>
    </location>
</feature>
<dbReference type="InterPro" id="IPR003944">
    <property type="entry name" value="Prot_act_rcpt_4"/>
</dbReference>
<keyword evidence="3 19" id="KW-0812">Transmembrane</keyword>
<dbReference type="PANTHER" id="PTHR24232:SF22">
    <property type="entry name" value="PROTEINASE-ACTIVATED RECEPTOR 4"/>
    <property type="match status" value="1"/>
</dbReference>
<dbReference type="PRINTS" id="PR00237">
    <property type="entry name" value="GPCRRHODOPSN"/>
</dbReference>
<feature type="transmembrane region" description="Helical" evidence="20">
    <location>
        <begin position="325"/>
        <end position="349"/>
    </location>
</feature>
<feature type="transmembrane region" description="Helical" evidence="20">
    <location>
        <begin position="247"/>
        <end position="278"/>
    </location>
</feature>
<feature type="domain" description="G-protein coupled receptors family 1 profile" evidence="22">
    <location>
        <begin position="100"/>
        <end position="346"/>
    </location>
</feature>
<evidence type="ECO:0000256" key="1">
    <source>
        <dbReference type="ARBA" id="ARBA00004651"/>
    </source>
</evidence>
<dbReference type="GO" id="GO:0015057">
    <property type="term" value="F:thrombin-activated receptor activity"/>
    <property type="evidence" value="ECO:0007669"/>
    <property type="project" value="InterPro"/>
</dbReference>
<dbReference type="GO" id="GO:0007200">
    <property type="term" value="P:phospholipase C-activating G protein-coupled receptor signaling pathway"/>
    <property type="evidence" value="ECO:0007669"/>
    <property type="project" value="TreeGrafter"/>
</dbReference>
<evidence type="ECO:0000256" key="12">
    <source>
        <dbReference type="ARBA" id="ARBA00023180"/>
    </source>
</evidence>
<evidence type="ECO:0000256" key="4">
    <source>
        <dbReference type="ARBA" id="ARBA00022696"/>
    </source>
</evidence>
<comment type="function">
    <text evidence="14">Receptor for activated thrombin or trypsin coupled to G proteins that stimulate phosphoinositide hydrolysis. May play a role in platelets activation.</text>
</comment>
<dbReference type="PRINTS" id="PR01428">
    <property type="entry name" value="PROTEASEAR"/>
</dbReference>
<evidence type="ECO:0000256" key="6">
    <source>
        <dbReference type="ARBA" id="ARBA00022989"/>
    </source>
</evidence>
<feature type="signal peptide" evidence="21">
    <location>
        <begin position="1"/>
        <end position="26"/>
    </location>
</feature>
<dbReference type="PANTHER" id="PTHR24232">
    <property type="entry name" value="G-PROTEIN COUPLED RECEPTOR"/>
    <property type="match status" value="1"/>
</dbReference>
<evidence type="ECO:0000256" key="21">
    <source>
        <dbReference type="SAM" id="SignalP"/>
    </source>
</evidence>
<proteinExistence type="inferred from homology"/>
<evidence type="ECO:0000259" key="22">
    <source>
        <dbReference type="PROSITE" id="PS50262"/>
    </source>
</evidence>
<feature type="disulfide bond" evidence="18">
    <location>
        <begin position="155"/>
        <end position="234"/>
    </location>
</feature>
<dbReference type="PROSITE" id="PS50262">
    <property type="entry name" value="G_PROTEIN_RECEP_F1_2"/>
    <property type="match status" value="1"/>
</dbReference>
<keyword evidence="8" id="KW-0094">Blood coagulation</keyword>
<feature type="transmembrane region" description="Helical" evidence="20">
    <location>
        <begin position="290"/>
        <end position="313"/>
    </location>
</feature>